<dbReference type="AlphaFoldDB" id="A0A9X4G2G6"/>
<name>A0A9X4G2G6_ACTEU</name>
<keyword evidence="2" id="KW-1185">Reference proteome</keyword>
<evidence type="ECO:0000313" key="1">
    <source>
        <dbReference type="EMBL" id="MDE8034674.1"/>
    </source>
</evidence>
<accession>A0A9X4G2G6</accession>
<reference evidence="1" key="2">
    <citation type="journal article" date="2023" name="Pathogens">
        <title>Pathological Features and Genomic Characterization of an Actinobacillus equuli subsp. equuli Bearing Unique Virulence-Associated Genes from an Adult Horse with Pleuropneumonia.</title>
        <authorList>
            <person name="Kamali M."/>
            <person name="Carossino M."/>
            <person name="Del Piero F."/>
            <person name="Peak L."/>
            <person name="Mitchell M.S."/>
            <person name="Willette J."/>
            <person name="Baker R."/>
            <person name="Li F."/>
            <person name="Kenez A."/>
            <person name="Balasuriya U.B.R."/>
            <person name="Go Y.Y."/>
        </authorList>
    </citation>
    <scope>NUCLEOTIDE SEQUENCE</scope>
    <source>
        <strain evidence="1">4524</strain>
    </source>
</reference>
<reference evidence="1" key="1">
    <citation type="submission" date="2022-11" db="EMBL/GenBank/DDBJ databases">
        <authorList>
            <person name="Kamali M."/>
            <person name="Peak L."/>
            <person name="Go Y.Y."/>
            <person name="Balasuriya U.B.R."/>
            <person name="Carossino M."/>
        </authorList>
    </citation>
    <scope>NUCLEOTIDE SEQUENCE</scope>
    <source>
        <strain evidence="1">4524</strain>
    </source>
</reference>
<gene>
    <name evidence="1" type="ORF">OQ257_05790</name>
</gene>
<dbReference type="Proteomes" id="UP001142444">
    <property type="component" value="Unassembled WGS sequence"/>
</dbReference>
<proteinExistence type="predicted"/>
<organism evidence="1 2">
    <name type="scientific">Actinobacillus equuli subsp. equuli</name>
    <dbReference type="NCBI Taxonomy" id="202947"/>
    <lineage>
        <taxon>Bacteria</taxon>
        <taxon>Pseudomonadati</taxon>
        <taxon>Pseudomonadota</taxon>
        <taxon>Gammaproteobacteria</taxon>
        <taxon>Pasteurellales</taxon>
        <taxon>Pasteurellaceae</taxon>
        <taxon>Actinobacillus</taxon>
    </lineage>
</organism>
<dbReference type="Pfam" id="PF06291">
    <property type="entry name" value="Lambda_Bor"/>
    <property type="match status" value="1"/>
</dbReference>
<protein>
    <submittedName>
        <fullName evidence="1">Bor family protein</fullName>
    </submittedName>
</protein>
<dbReference type="EMBL" id="JAPHVQ010000004">
    <property type="protein sequence ID" value="MDE8034674.1"/>
    <property type="molecule type" value="Genomic_DNA"/>
</dbReference>
<comment type="caution">
    <text evidence="1">The sequence shown here is derived from an EMBL/GenBank/DDBJ whole genome shotgun (WGS) entry which is preliminary data.</text>
</comment>
<sequence>MKKLFSILAVCSLAACSTQTLEIAPAKEAQYDRVQHFFVSGLAQKQEIDAAKICGSASKVGKVETETTFFNGLLGMVTYGIYSPRQIRVYCN</sequence>
<dbReference type="InterPro" id="IPR010438">
    <property type="entry name" value="Lambda_Bor"/>
</dbReference>
<dbReference type="PROSITE" id="PS51257">
    <property type="entry name" value="PROKAR_LIPOPROTEIN"/>
    <property type="match status" value="1"/>
</dbReference>
<evidence type="ECO:0000313" key="2">
    <source>
        <dbReference type="Proteomes" id="UP001142444"/>
    </source>
</evidence>